<dbReference type="AlphaFoldDB" id="W6QKX1"/>
<protein>
    <submittedName>
        <fullName evidence="3">Carbohydrate-binding domain family 9-like</fullName>
    </submittedName>
</protein>
<dbReference type="InterPro" id="IPR015920">
    <property type="entry name" value="Cellobiose_DH-like_cyt"/>
</dbReference>
<keyword evidence="1" id="KW-0732">Signal</keyword>
<evidence type="ECO:0000259" key="2">
    <source>
        <dbReference type="SMART" id="SM00664"/>
    </source>
</evidence>
<dbReference type="EMBL" id="HG792020">
    <property type="protein sequence ID" value="CDM37095.1"/>
    <property type="molecule type" value="Genomic_DNA"/>
</dbReference>
<sequence>MVRHIFAWLWAIPALAQVHSIHPQGHSEITYSFNVPDNTAESGSGPIYFQMNSTRQVQWFALGQGMQMAGANMFVVYTSGNKVTVSPRSGVGEIEPLYNKDAQITILNGSGVHDGVITANVRCDTCLKWNGGTENVNSPSSPWIWSVKYGEPLNSVSLSEGITQHDDYGVMNVDLKQATGGSSVNPFAQIARVPISPSEDPAFAALQ</sequence>
<evidence type="ECO:0000256" key="1">
    <source>
        <dbReference type="SAM" id="SignalP"/>
    </source>
</evidence>
<dbReference type="PANTHER" id="PTHR47797:SF1">
    <property type="entry name" value="CYTOCHROME B561 DOMAIN-CONTAINING PROTEIN-RELATED"/>
    <property type="match status" value="1"/>
</dbReference>
<evidence type="ECO:0000313" key="4">
    <source>
        <dbReference type="Proteomes" id="UP000030686"/>
    </source>
</evidence>
<dbReference type="CDD" id="cd09630">
    <property type="entry name" value="CDH_like_cytochrome"/>
    <property type="match status" value="1"/>
</dbReference>
<dbReference type="OrthoDB" id="19261at2759"/>
<evidence type="ECO:0000313" key="3">
    <source>
        <dbReference type="EMBL" id="CDM37095.1"/>
    </source>
</evidence>
<dbReference type="Gene3D" id="2.60.40.1210">
    <property type="entry name" value="Cellobiose dehydrogenase, cytochrome domain"/>
    <property type="match status" value="1"/>
</dbReference>
<dbReference type="OMA" id="ANLFILW"/>
<name>W6QKX1_PENRF</name>
<dbReference type="InterPro" id="IPR005018">
    <property type="entry name" value="DOMON_domain"/>
</dbReference>
<dbReference type="SUPFAM" id="SSF49344">
    <property type="entry name" value="CBD9-like"/>
    <property type="match status" value="1"/>
</dbReference>
<dbReference type="PANTHER" id="PTHR47797">
    <property type="entry name" value="DEHYDROGENASE, PUTATIVE (AFU_ORTHOLOGUE AFUA_8G05805)-RELATED"/>
    <property type="match status" value="1"/>
</dbReference>
<dbReference type="STRING" id="1365484.W6QKX1"/>
<accession>W6QKX1</accession>
<organism evidence="3 4">
    <name type="scientific">Penicillium roqueforti (strain FM164)</name>
    <dbReference type="NCBI Taxonomy" id="1365484"/>
    <lineage>
        <taxon>Eukaryota</taxon>
        <taxon>Fungi</taxon>
        <taxon>Dikarya</taxon>
        <taxon>Ascomycota</taxon>
        <taxon>Pezizomycotina</taxon>
        <taxon>Eurotiomycetes</taxon>
        <taxon>Eurotiomycetidae</taxon>
        <taxon>Eurotiales</taxon>
        <taxon>Aspergillaceae</taxon>
        <taxon>Penicillium</taxon>
    </lineage>
</organism>
<feature type="signal peptide" evidence="1">
    <location>
        <begin position="1"/>
        <end position="20"/>
    </location>
</feature>
<dbReference type="Pfam" id="PF16010">
    <property type="entry name" value="CDH-cyt"/>
    <property type="match status" value="1"/>
</dbReference>
<dbReference type="SMART" id="SM00664">
    <property type="entry name" value="DoH"/>
    <property type="match status" value="1"/>
</dbReference>
<proteinExistence type="predicted"/>
<dbReference type="Proteomes" id="UP000030686">
    <property type="component" value="Unassembled WGS sequence"/>
</dbReference>
<keyword evidence="4" id="KW-1185">Reference proteome</keyword>
<gene>
    <name evidence="3" type="ORF">PROQFM164_S06g000055</name>
</gene>
<reference evidence="3" key="1">
    <citation type="journal article" date="2014" name="Nat. Commun.">
        <title>Multiple recent horizontal transfers of a large genomic region in cheese making fungi.</title>
        <authorList>
            <person name="Cheeseman K."/>
            <person name="Ropars J."/>
            <person name="Renault P."/>
            <person name="Dupont J."/>
            <person name="Gouzy J."/>
            <person name="Branca A."/>
            <person name="Abraham A.L."/>
            <person name="Ceppi M."/>
            <person name="Conseiller E."/>
            <person name="Debuchy R."/>
            <person name="Malagnac F."/>
            <person name="Goarin A."/>
            <person name="Silar P."/>
            <person name="Lacoste S."/>
            <person name="Sallet E."/>
            <person name="Bensimon A."/>
            <person name="Giraud T."/>
            <person name="Brygoo Y."/>
        </authorList>
    </citation>
    <scope>NUCLEOTIDE SEQUENCE [LARGE SCALE GENOMIC DNA]</scope>
    <source>
        <strain evidence="3">FM164</strain>
    </source>
</reference>
<feature type="domain" description="DOMON" evidence="2">
    <location>
        <begin position="59"/>
        <end position="148"/>
    </location>
</feature>
<feature type="chain" id="PRO_5004881729" evidence="1">
    <location>
        <begin position="21"/>
        <end position="207"/>
    </location>
</feature>